<dbReference type="NCBIfam" id="TIGR00341">
    <property type="entry name" value="TIGR00341 family protein"/>
    <property type="match status" value="1"/>
</dbReference>
<evidence type="ECO:0000313" key="2">
    <source>
        <dbReference type="EMBL" id="AFU60307.1"/>
    </source>
</evidence>
<feature type="transmembrane region" description="Helical" evidence="1">
    <location>
        <begin position="205"/>
        <end position="225"/>
    </location>
</feature>
<protein>
    <recommendedName>
        <fullName evidence="4">TIGR00341 family protein</fullName>
    </recommendedName>
</protein>
<sequence length="360" mass="38724">MERIEITLYPNQAEEIEKILEEFQVPYIKTSAESYKIQCLHYVIISPNEIAGALVDIIAHKFDTNQRINVITHYKPEATISDYLRKFEAFLKEEVTPASITSTDIDIVSGFKSVKDKIPIKRTGPIEGLVSRTDAFLSRKMDVYSMILVATVIALVGLVSNNVAVIIGAMLISPLMGPIASIALNSVLGRQKQIEKSIVFGSQMILSSIGLAAALTAALALFYPVETTPEILSRTEVSPILIVVAVMLGIAGGLAMLTSIPEIIVGVAIAVALVPPATTIGIGIGLGSIDIAASASLVLLSNIIGMVIGFMIIFLLKGVSPRKYYEKKKAREVLRLNVMVLVALAVALGAIEVLFGYRSN</sequence>
<dbReference type="OrthoDB" id="3266at2157"/>
<dbReference type="AlphaFoldDB" id="K0IMI2"/>
<keyword evidence="3" id="KW-1185">Reference proteome</keyword>
<keyword evidence="1" id="KW-0812">Transmembrane</keyword>
<dbReference type="InterPro" id="IPR005240">
    <property type="entry name" value="DUF389"/>
</dbReference>
<feature type="transmembrane region" description="Helical" evidence="1">
    <location>
        <begin position="291"/>
        <end position="316"/>
    </location>
</feature>
<dbReference type="STRING" id="1237085.Ngar_c33920"/>
<dbReference type="InParanoid" id="K0IMI2"/>
<reference evidence="2 3" key="1">
    <citation type="journal article" date="2012" name="Environ. Microbiol.">
        <title>The genome of the ammonia-oxidizing Candidatus Nitrososphaera gargensis: insights into metabolic versatility and environmental adaptations.</title>
        <authorList>
            <person name="Spang A."/>
            <person name="Poehlein A."/>
            <person name="Offre P."/>
            <person name="Zumbragel S."/>
            <person name="Haider S."/>
            <person name="Rychlik N."/>
            <person name="Nowka B."/>
            <person name="Schmeisser C."/>
            <person name="Lebedeva E.V."/>
            <person name="Rattei T."/>
            <person name="Bohm C."/>
            <person name="Schmid M."/>
            <person name="Galushko A."/>
            <person name="Hatzenpichler R."/>
            <person name="Weinmaier T."/>
            <person name="Daniel R."/>
            <person name="Schleper C."/>
            <person name="Spieck E."/>
            <person name="Streit W."/>
            <person name="Wagner M."/>
        </authorList>
    </citation>
    <scope>NUCLEOTIDE SEQUENCE [LARGE SCALE GENOMIC DNA]</scope>
    <source>
        <strain evidence="3">Ga9.2</strain>
    </source>
</reference>
<dbReference type="KEGG" id="nga:Ngar_c33920"/>
<evidence type="ECO:0008006" key="4">
    <source>
        <dbReference type="Google" id="ProtNLM"/>
    </source>
</evidence>
<feature type="transmembrane region" description="Helical" evidence="1">
    <location>
        <begin position="264"/>
        <end position="285"/>
    </location>
</feature>
<keyword evidence="1" id="KW-0472">Membrane</keyword>
<dbReference type="Pfam" id="PF04087">
    <property type="entry name" value="DUF389"/>
    <property type="match status" value="1"/>
</dbReference>
<evidence type="ECO:0000313" key="3">
    <source>
        <dbReference type="Proteomes" id="UP000008037"/>
    </source>
</evidence>
<feature type="transmembrane region" description="Helical" evidence="1">
    <location>
        <begin position="336"/>
        <end position="357"/>
    </location>
</feature>
<gene>
    <name evidence="2" type="ordered locus">Ngar_c33920</name>
</gene>
<dbReference type="HOGENOM" id="CLU_050976_0_0_2"/>
<organism evidence="2 3">
    <name type="scientific">Nitrososphaera gargensis (strain Ga9.2)</name>
    <dbReference type="NCBI Taxonomy" id="1237085"/>
    <lineage>
        <taxon>Archaea</taxon>
        <taxon>Nitrososphaerota</taxon>
        <taxon>Nitrososphaeria</taxon>
        <taxon>Nitrososphaerales</taxon>
        <taxon>Nitrososphaeraceae</taxon>
        <taxon>Nitrososphaera</taxon>
    </lineage>
</organism>
<evidence type="ECO:0000256" key="1">
    <source>
        <dbReference type="SAM" id="Phobius"/>
    </source>
</evidence>
<dbReference type="PANTHER" id="PTHR20992:SF9">
    <property type="entry name" value="AT15442P-RELATED"/>
    <property type="match status" value="1"/>
</dbReference>
<dbReference type="RefSeq" id="WP_015020841.1">
    <property type="nucleotide sequence ID" value="NC_018719.1"/>
</dbReference>
<name>K0IMI2_NITGG</name>
<dbReference type="BioCyc" id="CNIT1237085:G1324-3393-MONOMER"/>
<accession>K0IMI2</accession>
<feature type="transmembrane region" description="Helical" evidence="1">
    <location>
        <begin position="237"/>
        <end position="257"/>
    </location>
</feature>
<proteinExistence type="predicted"/>
<feature type="transmembrane region" description="Helical" evidence="1">
    <location>
        <begin position="141"/>
        <end position="159"/>
    </location>
</feature>
<keyword evidence="1" id="KW-1133">Transmembrane helix</keyword>
<dbReference type="GeneID" id="13797202"/>
<feature type="transmembrane region" description="Helical" evidence="1">
    <location>
        <begin position="165"/>
        <end position="184"/>
    </location>
</feature>
<dbReference type="PANTHER" id="PTHR20992">
    <property type="entry name" value="AT15442P-RELATED"/>
    <property type="match status" value="1"/>
</dbReference>
<dbReference type="EMBL" id="CP002408">
    <property type="protein sequence ID" value="AFU60307.1"/>
    <property type="molecule type" value="Genomic_DNA"/>
</dbReference>
<dbReference type="Proteomes" id="UP000008037">
    <property type="component" value="Chromosome"/>
</dbReference>